<gene>
    <name evidence="1" type="ORF">HMPREF2128_06625</name>
</gene>
<sequence>MSQQEPRDRGQAVYNKPALNHPELVALMQERGLPIPDRANAERHLRNIGYYRLSPYTIPFKRHDSDKFRDGIVFDDLLNLYFFDRKLRLLVLDALEPVEVAFRAAVTDHMSLPHGAFWYQEAKHFRNRRHHNKFLQLVRDDCIDQLRAKPEQTDGTLVHRSALEHYLLTYGEPDLPPSWIVMERRTLGQMERLVDNLKRRADKTAIAKALGINAPLLESWMRTFVRVRNICAHHGRLWNTVLGVSPMLPTSPAVAWLSDRSAVAESTQRRARLYPVLVALQSLLLTLSPHSTWASRLKSLIDEHPNLPLEAMGMPNDWFKDPFWAEQIKS</sequence>
<name>A0A096AGW3_9MICC</name>
<dbReference type="InterPro" id="IPR011664">
    <property type="entry name" value="Abi_system_AbiD/AbiF-like"/>
</dbReference>
<evidence type="ECO:0000313" key="2">
    <source>
        <dbReference type="Proteomes" id="UP000053528"/>
    </source>
</evidence>
<comment type="caution">
    <text evidence="1">The sequence shown here is derived from an EMBL/GenBank/DDBJ whole genome shotgun (WGS) entry which is preliminary data.</text>
</comment>
<accession>A0A096AGW3</accession>
<dbReference type="Pfam" id="PF07751">
    <property type="entry name" value="Abi_2"/>
    <property type="match status" value="1"/>
</dbReference>
<dbReference type="AlphaFoldDB" id="A0A096AGW3"/>
<proteinExistence type="predicted"/>
<evidence type="ECO:0008006" key="3">
    <source>
        <dbReference type="Google" id="ProtNLM"/>
    </source>
</evidence>
<organism evidence="1 2">
    <name type="scientific">Pseudoglutamicibacter albus DNF00011</name>
    <dbReference type="NCBI Taxonomy" id="1401063"/>
    <lineage>
        <taxon>Bacteria</taxon>
        <taxon>Bacillati</taxon>
        <taxon>Actinomycetota</taxon>
        <taxon>Actinomycetes</taxon>
        <taxon>Micrococcales</taxon>
        <taxon>Micrococcaceae</taxon>
        <taxon>Pseudoglutamicibacter</taxon>
    </lineage>
</organism>
<dbReference type="RefSeq" id="WP_035756358.1">
    <property type="nucleotide sequence ID" value="NZ_JRNH01000020.1"/>
</dbReference>
<protein>
    <recommendedName>
        <fullName evidence="3">DNA-binding protein</fullName>
    </recommendedName>
</protein>
<dbReference type="EMBL" id="JRNH01000020">
    <property type="protein sequence ID" value="KGF20194.1"/>
    <property type="molecule type" value="Genomic_DNA"/>
</dbReference>
<dbReference type="Proteomes" id="UP000053528">
    <property type="component" value="Unassembled WGS sequence"/>
</dbReference>
<reference evidence="1 2" key="1">
    <citation type="submission" date="2014-07" db="EMBL/GenBank/DDBJ databases">
        <authorList>
            <person name="McCorrison J."/>
            <person name="Sanka R."/>
            <person name="Torralba M."/>
            <person name="Gillis M."/>
            <person name="Haft D.H."/>
            <person name="Methe B."/>
            <person name="Sutton G."/>
            <person name="Nelson K.E."/>
        </authorList>
    </citation>
    <scope>NUCLEOTIDE SEQUENCE [LARGE SCALE GENOMIC DNA]</scope>
    <source>
        <strain evidence="1 2">DNF00011</strain>
    </source>
</reference>
<evidence type="ECO:0000313" key="1">
    <source>
        <dbReference type="EMBL" id="KGF20194.1"/>
    </source>
</evidence>